<sequence>MEPSIALFDTVLSPTAIYCDTVAWEEDDASATPAPSWDDSQLNPKNRINSLAPVTSPTWRLDGVDRSGTVFFALPWFALGESPLRIDVHIPSQREHPRHLRTAMRSGSALLLQGQGAAQLGISQHVLRALERWSGRMPDFRGKYRQMPFGSRVVIDSITADIRDMGVHLVPNYDVEQQWYPLEQLQDMWTDIPWETWPEVVDWKEVRLERQLDEAVSLVQLPSRHGTETLVFKSLVRDRKYLYHELRTLLTLLPQPSIIPGPLYVVKKKCRFGGKLGVCGFILPYYPDGTLRDALTPQSSLADRFRWARQVTDALVHIHESTAGFHPDLRPDTVLVARRDPSDPKSPQDAVLADLEQRGGWYAWTPPEVRYIEYMEQIATVARCPPVRMEAAALLRAHIPRWKAPSQVDRYSYSPKVSNSNGGFNAAWLSLRDFRAREAAQVFMLGKLLWCVFEGMGSVNCAISAEMLRDEIPAADAPQFPDFRSTPEILRAVIRACTSGAPEWDGRRRSITRWGERLVPAECIGPASASATAADTQVAARAWWREEVRCAKAYLTKLSQKAPEDEINAMTGAGGRPTLAEVLGDIRRAEEECLGQGEG</sequence>
<dbReference type="AlphaFoldDB" id="A0AA38S301"/>
<dbReference type="SUPFAM" id="SSF56112">
    <property type="entry name" value="Protein kinase-like (PK-like)"/>
    <property type="match status" value="1"/>
</dbReference>
<dbReference type="Gene3D" id="1.10.510.10">
    <property type="entry name" value="Transferase(Phosphotransferase) domain 1"/>
    <property type="match status" value="1"/>
</dbReference>
<organism evidence="2 3">
    <name type="scientific">Pleurostoma richardsiae</name>
    <dbReference type="NCBI Taxonomy" id="41990"/>
    <lineage>
        <taxon>Eukaryota</taxon>
        <taxon>Fungi</taxon>
        <taxon>Dikarya</taxon>
        <taxon>Ascomycota</taxon>
        <taxon>Pezizomycotina</taxon>
        <taxon>Sordariomycetes</taxon>
        <taxon>Sordariomycetidae</taxon>
        <taxon>Calosphaeriales</taxon>
        <taxon>Pleurostomataceae</taxon>
        <taxon>Pleurostoma</taxon>
    </lineage>
</organism>
<dbReference type="Proteomes" id="UP001174694">
    <property type="component" value="Unassembled WGS sequence"/>
</dbReference>
<name>A0AA38S301_9PEZI</name>
<dbReference type="GO" id="GO:0005524">
    <property type="term" value="F:ATP binding"/>
    <property type="evidence" value="ECO:0007669"/>
    <property type="project" value="InterPro"/>
</dbReference>
<dbReference type="InterPro" id="IPR011009">
    <property type="entry name" value="Kinase-like_dom_sf"/>
</dbReference>
<dbReference type="EMBL" id="JANBVO010000003">
    <property type="protein sequence ID" value="KAJ9155174.1"/>
    <property type="molecule type" value="Genomic_DNA"/>
</dbReference>
<protein>
    <submittedName>
        <fullName evidence="2">U-box domain-containing protein 33</fullName>
    </submittedName>
</protein>
<accession>A0AA38S301</accession>
<dbReference type="GO" id="GO:0004672">
    <property type="term" value="F:protein kinase activity"/>
    <property type="evidence" value="ECO:0007669"/>
    <property type="project" value="InterPro"/>
</dbReference>
<evidence type="ECO:0000313" key="3">
    <source>
        <dbReference type="Proteomes" id="UP001174694"/>
    </source>
</evidence>
<keyword evidence="3" id="KW-1185">Reference proteome</keyword>
<proteinExistence type="predicted"/>
<gene>
    <name evidence="2" type="ORF">NKR23_g1660</name>
</gene>
<dbReference type="PROSITE" id="PS50011">
    <property type="entry name" value="PROTEIN_KINASE_DOM"/>
    <property type="match status" value="1"/>
</dbReference>
<comment type="caution">
    <text evidence="2">The sequence shown here is derived from an EMBL/GenBank/DDBJ whole genome shotgun (WGS) entry which is preliminary data.</text>
</comment>
<feature type="domain" description="Protein kinase" evidence="1">
    <location>
        <begin position="206"/>
        <end position="579"/>
    </location>
</feature>
<dbReference type="InterPro" id="IPR000719">
    <property type="entry name" value="Prot_kinase_dom"/>
</dbReference>
<evidence type="ECO:0000313" key="2">
    <source>
        <dbReference type="EMBL" id="KAJ9155174.1"/>
    </source>
</evidence>
<evidence type="ECO:0000259" key="1">
    <source>
        <dbReference type="PROSITE" id="PS50011"/>
    </source>
</evidence>
<reference evidence="2" key="1">
    <citation type="submission" date="2022-07" db="EMBL/GenBank/DDBJ databases">
        <title>Fungi with potential for degradation of polypropylene.</title>
        <authorList>
            <person name="Gostincar C."/>
        </authorList>
    </citation>
    <scope>NUCLEOTIDE SEQUENCE</scope>
    <source>
        <strain evidence="2">EXF-13308</strain>
    </source>
</reference>